<keyword evidence="2" id="KW-1185">Reference proteome</keyword>
<protein>
    <submittedName>
        <fullName evidence="1">Uncharacterized protein</fullName>
    </submittedName>
</protein>
<name>A0ACC3TST9_9ASCO</name>
<evidence type="ECO:0000313" key="1">
    <source>
        <dbReference type="EMBL" id="KAK9324268.1"/>
    </source>
</evidence>
<reference evidence="2" key="1">
    <citation type="journal article" date="2024" name="Front. Bioeng. Biotechnol.">
        <title>Genome-scale model development and genomic sequencing of the oleaginous clade Lipomyces.</title>
        <authorList>
            <person name="Czajka J.J."/>
            <person name="Han Y."/>
            <person name="Kim J."/>
            <person name="Mondo S.J."/>
            <person name="Hofstad B.A."/>
            <person name="Robles A."/>
            <person name="Haridas S."/>
            <person name="Riley R."/>
            <person name="LaButti K."/>
            <person name="Pangilinan J."/>
            <person name="Andreopoulos W."/>
            <person name="Lipzen A."/>
            <person name="Yan J."/>
            <person name="Wang M."/>
            <person name="Ng V."/>
            <person name="Grigoriev I.V."/>
            <person name="Spatafora J.W."/>
            <person name="Magnuson J.K."/>
            <person name="Baker S.E."/>
            <person name="Pomraning K.R."/>
        </authorList>
    </citation>
    <scope>NUCLEOTIDE SEQUENCE [LARGE SCALE GENOMIC DNA]</scope>
    <source>
        <strain evidence="2">CBS 10300</strain>
    </source>
</reference>
<dbReference type="EMBL" id="MU970052">
    <property type="protein sequence ID" value="KAK9324268.1"/>
    <property type="molecule type" value="Genomic_DNA"/>
</dbReference>
<accession>A0ACC3TST9</accession>
<gene>
    <name evidence="1" type="ORF">V1517DRAFT_65345</name>
</gene>
<comment type="caution">
    <text evidence="1">The sequence shown here is derived from an EMBL/GenBank/DDBJ whole genome shotgun (WGS) entry which is preliminary data.</text>
</comment>
<organism evidence="1 2">
    <name type="scientific">Lipomyces orientalis</name>
    <dbReference type="NCBI Taxonomy" id="1233043"/>
    <lineage>
        <taxon>Eukaryota</taxon>
        <taxon>Fungi</taxon>
        <taxon>Dikarya</taxon>
        <taxon>Ascomycota</taxon>
        <taxon>Saccharomycotina</taxon>
        <taxon>Lipomycetes</taxon>
        <taxon>Lipomycetales</taxon>
        <taxon>Lipomycetaceae</taxon>
        <taxon>Lipomyces</taxon>
    </lineage>
</organism>
<dbReference type="Proteomes" id="UP001489719">
    <property type="component" value="Unassembled WGS sequence"/>
</dbReference>
<sequence>MYAVILLMKRLTDAGALNLHPCKTPLWTGTLDISQLDPRALPLLDIQIWGHSSWNFSSTKNNSTSEPSGRVIGGAEILKECEKEFDEDGWQLSAVACIDVASIGLWMVSGPVMDVFTSNAATEEFFKSVVASSDLRYMPILSRGIIVKLSPPMHDITRLVIFGHVSPSPTTIASKDSMPQPRSFQTSAPQLRPKVSIKALPLNSSCRLGPYICHKRKRKRKSTICDSFSMSSNNSNDESHENKKAIFLDESVEDVSSAQKRNEKLEQLLRRRTRQESQSQWHSRDGSVSHDDSQQTEGQNIVAEVSLLGQQLNLSQQTRSPEPTGQSVPHCQSVDQLGKASSRNETSRTQSTLQRVLLSALRLRGISRQQLHAAKGEGEERDPDVEMDYKELYHHAYRAALFALVCSFSFRL</sequence>
<proteinExistence type="predicted"/>
<evidence type="ECO:0000313" key="2">
    <source>
        <dbReference type="Proteomes" id="UP001489719"/>
    </source>
</evidence>